<keyword evidence="3" id="KW-0732">Signal</keyword>
<evidence type="ECO:0000256" key="1">
    <source>
        <dbReference type="SAM" id="Coils"/>
    </source>
</evidence>
<reference evidence="4 5" key="1">
    <citation type="submission" date="2019-02" db="EMBL/GenBank/DDBJ databases">
        <title>Deep-cultivation of Planctomycetes and their phenomic and genomic characterization uncovers novel biology.</title>
        <authorList>
            <person name="Wiegand S."/>
            <person name="Jogler M."/>
            <person name="Boedeker C."/>
            <person name="Pinto D."/>
            <person name="Vollmers J."/>
            <person name="Rivas-Marin E."/>
            <person name="Kohn T."/>
            <person name="Peeters S.H."/>
            <person name="Heuer A."/>
            <person name="Rast P."/>
            <person name="Oberbeckmann S."/>
            <person name="Bunk B."/>
            <person name="Jeske O."/>
            <person name="Meyerdierks A."/>
            <person name="Storesund J.E."/>
            <person name="Kallscheuer N."/>
            <person name="Luecker S."/>
            <person name="Lage O.M."/>
            <person name="Pohl T."/>
            <person name="Merkel B.J."/>
            <person name="Hornburger P."/>
            <person name="Mueller R.-W."/>
            <person name="Bruemmer F."/>
            <person name="Labrenz M."/>
            <person name="Spormann A.M."/>
            <person name="Op Den Camp H."/>
            <person name="Overmann J."/>
            <person name="Amann R."/>
            <person name="Jetten M.S.M."/>
            <person name="Mascher T."/>
            <person name="Medema M.H."/>
            <person name="Devos D.P."/>
            <person name="Kaster A.-K."/>
            <person name="Ovreas L."/>
            <person name="Rohde M."/>
            <person name="Galperin M.Y."/>
            <person name="Jogler C."/>
        </authorList>
    </citation>
    <scope>NUCLEOTIDE SEQUENCE [LARGE SCALE GENOMIC DNA]</scope>
    <source>
        <strain evidence="4 5">Pla52n</strain>
    </source>
</reference>
<evidence type="ECO:0000256" key="3">
    <source>
        <dbReference type="SAM" id="SignalP"/>
    </source>
</evidence>
<protein>
    <recommendedName>
        <fullName evidence="6">HlyD family secretion protein</fullName>
    </recommendedName>
</protein>
<evidence type="ECO:0000313" key="5">
    <source>
        <dbReference type="Proteomes" id="UP000320176"/>
    </source>
</evidence>
<feature type="signal peptide" evidence="3">
    <location>
        <begin position="1"/>
        <end position="20"/>
    </location>
</feature>
<dbReference type="Proteomes" id="UP000320176">
    <property type="component" value="Unassembled WGS sequence"/>
</dbReference>
<evidence type="ECO:0000313" key="4">
    <source>
        <dbReference type="EMBL" id="TWU02152.1"/>
    </source>
</evidence>
<dbReference type="EMBL" id="SJPN01000004">
    <property type="protein sequence ID" value="TWU02152.1"/>
    <property type="molecule type" value="Genomic_DNA"/>
</dbReference>
<proteinExistence type="predicted"/>
<dbReference type="AlphaFoldDB" id="A0A5C6AT19"/>
<evidence type="ECO:0008006" key="6">
    <source>
        <dbReference type="Google" id="ProtNLM"/>
    </source>
</evidence>
<sequence precursor="true">MARRAAWCVLILGVAVSAVAWTVWQTHRPVGSLDGDQLFALRAPIGGQLQTICRVSDVKKGDILAKFSVPRVDDAIESYKEKSRRLQSSKQILGLKPLELDTGLLAAQRVVQSDLRVLRNSLQEWLSEREELSGMIVMEPMRASIQKQVQALEMTIAEVRREIAAAEIESARLSREVERDHERAEHLRAAELDDLDQQLTELRQRIERAESSVAVRAPRDGRIIYQSSSPEFLGNDQPLLVLGPKSGFRFRLRLPESQTNSLSPDESMVIMLDRSHQVRRVRARFHGSDPLPLEPGVALAEFECLLPYETASRLVRGETVSASLDLKTPWATFWPIQSGAALIALGACGLLFLPTAQKRVADKSKAYPPAVQAKPMMVDRRIHNAATPPHLRRLADRFQAAIQARKVDSALISDVESAIVQDQQQAVEVFCDAVGGAMGGAMGDEQSIVHRMESNLSSIQSLLSEGSTAEDQQRLERLLQSITESSPSSARREKPAMAAKV</sequence>
<name>A0A5C6AT19_9BACT</name>
<accession>A0A5C6AT19</accession>
<organism evidence="4 5">
    <name type="scientific">Stieleria varia</name>
    <dbReference type="NCBI Taxonomy" id="2528005"/>
    <lineage>
        <taxon>Bacteria</taxon>
        <taxon>Pseudomonadati</taxon>
        <taxon>Planctomycetota</taxon>
        <taxon>Planctomycetia</taxon>
        <taxon>Pirellulales</taxon>
        <taxon>Pirellulaceae</taxon>
        <taxon>Stieleria</taxon>
    </lineage>
</organism>
<keyword evidence="5" id="KW-1185">Reference proteome</keyword>
<dbReference type="RefSeq" id="WP_146520530.1">
    <property type="nucleotide sequence ID" value="NZ_CP151726.1"/>
</dbReference>
<comment type="caution">
    <text evidence="4">The sequence shown here is derived from an EMBL/GenBank/DDBJ whole genome shotgun (WGS) entry which is preliminary data.</text>
</comment>
<feature type="coiled-coil region" evidence="1">
    <location>
        <begin position="142"/>
        <end position="212"/>
    </location>
</feature>
<gene>
    <name evidence="4" type="ORF">Pla52n_32010</name>
</gene>
<feature type="chain" id="PRO_5023035877" description="HlyD family secretion protein" evidence="3">
    <location>
        <begin position="21"/>
        <end position="501"/>
    </location>
</feature>
<evidence type="ECO:0000256" key="2">
    <source>
        <dbReference type="SAM" id="MobiDB-lite"/>
    </source>
</evidence>
<keyword evidence="1" id="KW-0175">Coiled coil</keyword>
<feature type="region of interest" description="Disordered" evidence="2">
    <location>
        <begin position="481"/>
        <end position="501"/>
    </location>
</feature>